<keyword evidence="6" id="KW-1185">Reference proteome</keyword>
<dbReference type="SUPFAM" id="SSF46565">
    <property type="entry name" value="Chaperone J-domain"/>
    <property type="match status" value="1"/>
</dbReference>
<feature type="domain" description="J" evidence="4">
    <location>
        <begin position="24"/>
        <end position="86"/>
    </location>
</feature>
<dbReference type="PRINTS" id="PR00625">
    <property type="entry name" value="JDOMAIN"/>
</dbReference>
<dbReference type="PROSITE" id="PS00636">
    <property type="entry name" value="DNAJ_1"/>
    <property type="match status" value="1"/>
</dbReference>
<dbReference type="SMART" id="SM00271">
    <property type="entry name" value="DnaJ"/>
    <property type="match status" value="1"/>
</dbReference>
<evidence type="ECO:0000256" key="2">
    <source>
        <dbReference type="SAM" id="MobiDB-lite"/>
    </source>
</evidence>
<dbReference type="CDD" id="cd06257">
    <property type="entry name" value="DnaJ"/>
    <property type="match status" value="1"/>
</dbReference>
<evidence type="ECO:0000313" key="5">
    <source>
        <dbReference type="EMBL" id="CAG9330976.1"/>
    </source>
</evidence>
<dbReference type="AlphaFoldDB" id="A0AAU9JX92"/>
<feature type="region of interest" description="Disordered" evidence="2">
    <location>
        <begin position="77"/>
        <end position="100"/>
    </location>
</feature>
<dbReference type="PANTHER" id="PTHR44145">
    <property type="entry name" value="DNAJ HOMOLOG SUBFAMILY A MEMBER 3, MITOCHONDRIAL"/>
    <property type="match status" value="1"/>
</dbReference>
<keyword evidence="3" id="KW-1133">Transmembrane helix</keyword>
<dbReference type="Pfam" id="PF00226">
    <property type="entry name" value="DnaJ"/>
    <property type="match status" value="1"/>
</dbReference>
<sequence length="271" mass="32665">MFLHKVILKSRLWRLFSDINFSKDYYKVLGIPKTASKAEIRKAYLNLAKTHHPDTATGNEEKFKQIGEAYEVLSDENTRKQYDAGPKKSTEYSQYSDTKSQYRKQSSYNWSNSSDQQNYQYYWYSSSKSQNSWRSNEGFYNQDWDKDKGQTFSGDWYKKQTFQNRKNYYKERKNQKRYEEQQNYNKDYDYDYRRTGKSYPSSKQIISINIWLILLSGLIIVLLYKKPRNNVDYYRNDYENQNCPYEKSSPKPNVFKDQLNLLNLNTTPKDK</sequence>
<accession>A0AAU9JX92</accession>
<dbReference type="PANTHER" id="PTHR44145:SF3">
    <property type="entry name" value="DNAJ HOMOLOG SUBFAMILY A MEMBER 3, MITOCHONDRIAL"/>
    <property type="match status" value="1"/>
</dbReference>
<feature type="compositionally biased region" description="Basic and acidic residues" evidence="2">
    <location>
        <begin position="77"/>
        <end position="90"/>
    </location>
</feature>
<feature type="transmembrane region" description="Helical" evidence="3">
    <location>
        <begin position="205"/>
        <end position="224"/>
    </location>
</feature>
<dbReference type="InterPro" id="IPR051938">
    <property type="entry name" value="Apopto_cytoskel_mod"/>
</dbReference>
<dbReference type="EMBL" id="CAJZBQ010000052">
    <property type="protein sequence ID" value="CAG9330976.1"/>
    <property type="molecule type" value="Genomic_DNA"/>
</dbReference>
<name>A0AAU9JX92_9CILI</name>
<dbReference type="Proteomes" id="UP001162131">
    <property type="component" value="Unassembled WGS sequence"/>
</dbReference>
<organism evidence="5 6">
    <name type="scientific">Blepharisma stoltei</name>
    <dbReference type="NCBI Taxonomy" id="1481888"/>
    <lineage>
        <taxon>Eukaryota</taxon>
        <taxon>Sar</taxon>
        <taxon>Alveolata</taxon>
        <taxon>Ciliophora</taxon>
        <taxon>Postciliodesmatophora</taxon>
        <taxon>Heterotrichea</taxon>
        <taxon>Heterotrichida</taxon>
        <taxon>Blepharismidae</taxon>
        <taxon>Blepharisma</taxon>
    </lineage>
</organism>
<dbReference type="InterPro" id="IPR001623">
    <property type="entry name" value="DnaJ_domain"/>
</dbReference>
<keyword evidence="1" id="KW-0143">Chaperone</keyword>
<dbReference type="InterPro" id="IPR018253">
    <property type="entry name" value="DnaJ_domain_CS"/>
</dbReference>
<gene>
    <name evidence="5" type="ORF">BSTOLATCC_MIC52383</name>
</gene>
<protein>
    <recommendedName>
        <fullName evidence="4">J domain-containing protein</fullName>
    </recommendedName>
</protein>
<evidence type="ECO:0000313" key="6">
    <source>
        <dbReference type="Proteomes" id="UP001162131"/>
    </source>
</evidence>
<dbReference type="PROSITE" id="PS50076">
    <property type="entry name" value="DNAJ_2"/>
    <property type="match status" value="1"/>
</dbReference>
<evidence type="ECO:0000256" key="1">
    <source>
        <dbReference type="ARBA" id="ARBA00023186"/>
    </source>
</evidence>
<reference evidence="5" key="1">
    <citation type="submission" date="2021-09" db="EMBL/GenBank/DDBJ databases">
        <authorList>
            <consortium name="AG Swart"/>
            <person name="Singh M."/>
            <person name="Singh A."/>
            <person name="Seah K."/>
            <person name="Emmerich C."/>
        </authorList>
    </citation>
    <scope>NUCLEOTIDE SEQUENCE</scope>
    <source>
        <strain evidence="5">ATCC30299</strain>
    </source>
</reference>
<keyword evidence="3" id="KW-0812">Transmembrane</keyword>
<comment type="caution">
    <text evidence="5">The sequence shown here is derived from an EMBL/GenBank/DDBJ whole genome shotgun (WGS) entry which is preliminary data.</text>
</comment>
<evidence type="ECO:0000259" key="4">
    <source>
        <dbReference type="PROSITE" id="PS50076"/>
    </source>
</evidence>
<evidence type="ECO:0000256" key="3">
    <source>
        <dbReference type="SAM" id="Phobius"/>
    </source>
</evidence>
<dbReference type="Gene3D" id="1.10.287.110">
    <property type="entry name" value="DnaJ domain"/>
    <property type="match status" value="1"/>
</dbReference>
<proteinExistence type="predicted"/>
<dbReference type="InterPro" id="IPR036869">
    <property type="entry name" value="J_dom_sf"/>
</dbReference>
<keyword evidence="3" id="KW-0472">Membrane</keyword>